<organism evidence="1">
    <name type="scientific">Glycine soja</name>
    <name type="common">Wild soybean</name>
    <dbReference type="NCBI Taxonomy" id="3848"/>
    <lineage>
        <taxon>Eukaryota</taxon>
        <taxon>Viridiplantae</taxon>
        <taxon>Streptophyta</taxon>
        <taxon>Embryophyta</taxon>
        <taxon>Tracheophyta</taxon>
        <taxon>Spermatophyta</taxon>
        <taxon>Magnoliopsida</taxon>
        <taxon>eudicotyledons</taxon>
        <taxon>Gunneridae</taxon>
        <taxon>Pentapetalae</taxon>
        <taxon>rosids</taxon>
        <taxon>fabids</taxon>
        <taxon>Fabales</taxon>
        <taxon>Fabaceae</taxon>
        <taxon>Papilionoideae</taxon>
        <taxon>50 kb inversion clade</taxon>
        <taxon>NPAAA clade</taxon>
        <taxon>indigoferoid/millettioid clade</taxon>
        <taxon>Phaseoleae</taxon>
        <taxon>Glycine</taxon>
        <taxon>Glycine subgen. Soja</taxon>
    </lineage>
</organism>
<sequence length="70" mass="7713">MSKEKARIAALQGLTCKFSFTLNHSAGPYMPGLIFLALRQFERELSCDLRGNWGLWALGGTDPLSVLSVQ</sequence>
<protein>
    <submittedName>
        <fullName evidence="1">Uncharacterized protein</fullName>
    </submittedName>
</protein>
<dbReference type="Proteomes" id="UP000053555">
    <property type="component" value="Unassembled WGS sequence"/>
</dbReference>
<gene>
    <name evidence="1" type="ORF">glysoja_034435</name>
</gene>
<accession>A0A0B2PP88</accession>
<proteinExistence type="predicted"/>
<name>A0A0B2PP88_GLYSO</name>
<evidence type="ECO:0000313" key="1">
    <source>
        <dbReference type="EMBL" id="KHN11206.1"/>
    </source>
</evidence>
<dbReference type="EMBL" id="KN663817">
    <property type="protein sequence ID" value="KHN11206.1"/>
    <property type="molecule type" value="Genomic_DNA"/>
</dbReference>
<dbReference type="AlphaFoldDB" id="A0A0B2PP88"/>
<reference evidence="1" key="1">
    <citation type="submission" date="2014-07" db="EMBL/GenBank/DDBJ databases">
        <title>Identification of a novel salt tolerance gene in wild soybean by whole-genome sequencing.</title>
        <authorList>
            <person name="Lam H.-M."/>
            <person name="Qi X."/>
            <person name="Li M.-W."/>
            <person name="Liu X."/>
            <person name="Xie M."/>
            <person name="Ni M."/>
            <person name="Xu X."/>
        </authorList>
    </citation>
    <scope>NUCLEOTIDE SEQUENCE [LARGE SCALE GENOMIC DNA]</scope>
    <source>
        <tissue evidence="1">Root</tissue>
    </source>
</reference>